<organism evidence="11">
    <name type="scientific">Hydatigena taeniaeformis</name>
    <name type="common">Feline tapeworm</name>
    <name type="synonym">Taenia taeniaeformis</name>
    <dbReference type="NCBI Taxonomy" id="6205"/>
    <lineage>
        <taxon>Eukaryota</taxon>
        <taxon>Metazoa</taxon>
        <taxon>Spiralia</taxon>
        <taxon>Lophotrochozoa</taxon>
        <taxon>Platyhelminthes</taxon>
        <taxon>Cestoda</taxon>
        <taxon>Eucestoda</taxon>
        <taxon>Cyclophyllidea</taxon>
        <taxon>Taeniidae</taxon>
        <taxon>Hydatigera</taxon>
    </lineage>
</organism>
<dbReference type="InterPro" id="IPR029063">
    <property type="entry name" value="SAM-dependent_MTases_sf"/>
</dbReference>
<dbReference type="WBParaSite" id="TTAC_0000841001-mRNA-1">
    <property type="protein sequence ID" value="TTAC_0000841001-mRNA-1"/>
    <property type="gene ID" value="TTAC_0000841001"/>
</dbReference>
<comment type="catalytic activity">
    <reaction evidence="4">
        <text>a 5'-end (N(7)-methyl 5'-triphosphoguanosine)-ribonucleoside in snoRNA + S-adenosyl-L-methionine = a 5'-end (N(2),N(7)-dimethyl 5'-triphosphoguanosine)-ribonucleoside in snoRNA + S-adenosyl-L-homocysteine + H(+)</text>
        <dbReference type="Rhea" id="RHEA:78475"/>
        <dbReference type="Rhea" id="RHEA-COMP:19086"/>
        <dbReference type="Rhea" id="RHEA-COMP:19088"/>
        <dbReference type="ChEBI" id="CHEBI:15378"/>
        <dbReference type="ChEBI" id="CHEBI:57856"/>
        <dbReference type="ChEBI" id="CHEBI:59789"/>
        <dbReference type="ChEBI" id="CHEBI:156461"/>
        <dbReference type="ChEBI" id="CHEBI:172880"/>
    </reaction>
    <physiologicalReaction direction="left-to-right" evidence="4">
        <dbReference type="Rhea" id="RHEA:78476"/>
    </physiologicalReaction>
</comment>
<evidence type="ECO:0000256" key="4">
    <source>
        <dbReference type="ARBA" id="ARBA00048740"/>
    </source>
</evidence>
<dbReference type="Gene3D" id="3.40.50.150">
    <property type="entry name" value="Vaccinia Virus protein VP39"/>
    <property type="match status" value="1"/>
</dbReference>
<proteinExistence type="inferred from homology"/>
<dbReference type="GO" id="GO:0071164">
    <property type="term" value="F:RNA cap trimethylguanosine synthase activity"/>
    <property type="evidence" value="ECO:0007669"/>
    <property type="project" value="TreeGrafter"/>
</dbReference>
<reference evidence="9 10" key="2">
    <citation type="submission" date="2018-11" db="EMBL/GenBank/DDBJ databases">
        <authorList>
            <consortium name="Pathogen Informatics"/>
        </authorList>
    </citation>
    <scope>NUCLEOTIDE SEQUENCE [LARGE SCALE GENOMIC DNA]</scope>
</reference>
<evidence type="ECO:0000256" key="8">
    <source>
        <dbReference type="SAM" id="MobiDB-lite"/>
    </source>
</evidence>
<gene>
    <name evidence="9" type="ORF">TTAC_LOCUS8395</name>
</gene>
<accession>A0A0R3X4Q9</accession>
<feature type="compositionally biased region" description="Polar residues" evidence="8">
    <location>
        <begin position="1"/>
        <end position="34"/>
    </location>
</feature>
<dbReference type="SUPFAM" id="SSF53335">
    <property type="entry name" value="S-adenosyl-L-methionine-dependent methyltransferases"/>
    <property type="match status" value="1"/>
</dbReference>
<dbReference type="Proteomes" id="UP000274429">
    <property type="component" value="Unassembled WGS sequence"/>
</dbReference>
<evidence type="ECO:0000256" key="7">
    <source>
        <dbReference type="ARBA" id="ARBA00049790"/>
    </source>
</evidence>
<evidence type="ECO:0000256" key="6">
    <source>
        <dbReference type="ARBA" id="ARBA00049075"/>
    </source>
</evidence>
<reference evidence="11" key="1">
    <citation type="submission" date="2017-02" db="UniProtKB">
        <authorList>
            <consortium name="WormBaseParasite"/>
        </authorList>
    </citation>
    <scope>IDENTIFICATION</scope>
</reference>
<comment type="catalytic activity">
    <reaction evidence="6">
        <text>a 5'-end (N(7)-methyl 5'-triphosphoguanosine)-ribonucleoside in snRNA + S-adenosyl-L-methionine = a 5'-end (N(2),N(7)-dimethyl 5'-triphosphoguanosine)-ribonucleoside in snRNA + S-adenosyl-L-homocysteine + H(+)</text>
        <dbReference type="Rhea" id="RHEA:78471"/>
        <dbReference type="Rhea" id="RHEA-COMP:19085"/>
        <dbReference type="Rhea" id="RHEA-COMP:19087"/>
        <dbReference type="ChEBI" id="CHEBI:15378"/>
        <dbReference type="ChEBI" id="CHEBI:57856"/>
        <dbReference type="ChEBI" id="CHEBI:59789"/>
        <dbReference type="ChEBI" id="CHEBI:156461"/>
        <dbReference type="ChEBI" id="CHEBI:172880"/>
    </reaction>
    <physiologicalReaction direction="left-to-right" evidence="6">
        <dbReference type="Rhea" id="RHEA:78472"/>
    </physiologicalReaction>
</comment>
<dbReference type="AlphaFoldDB" id="A0A0R3X4Q9"/>
<dbReference type="EMBL" id="UYWX01020497">
    <property type="protein sequence ID" value="VDM32938.1"/>
    <property type="molecule type" value="Genomic_DNA"/>
</dbReference>
<comment type="catalytic activity">
    <reaction evidence="5">
        <text>a 5'-end (N(2),N(7)-dimethyl 5'-triphosphoguanosine)-ribonucleoside in snRNA + S-adenosyl-L-methionine = a 5'-end (N(2),N(2),N(7)-trimethyl 5'-triphosphoguanosine)-ribonucleoside in snRNA + S-adenosyl-L-homocysteine + H(+)</text>
        <dbReference type="Rhea" id="RHEA:78479"/>
        <dbReference type="Rhea" id="RHEA-COMP:19087"/>
        <dbReference type="Rhea" id="RHEA-COMP:19089"/>
        <dbReference type="ChEBI" id="CHEBI:15378"/>
        <dbReference type="ChEBI" id="CHEBI:57856"/>
        <dbReference type="ChEBI" id="CHEBI:59789"/>
        <dbReference type="ChEBI" id="CHEBI:167623"/>
        <dbReference type="ChEBI" id="CHEBI:172880"/>
    </reaction>
    <physiologicalReaction direction="left-to-right" evidence="5">
        <dbReference type="Rhea" id="RHEA:78480"/>
    </physiologicalReaction>
</comment>
<feature type="region of interest" description="Disordered" evidence="8">
    <location>
        <begin position="1"/>
        <end position="35"/>
    </location>
</feature>
<evidence type="ECO:0000256" key="3">
    <source>
        <dbReference type="ARBA" id="ARBA00047418"/>
    </source>
</evidence>
<dbReference type="OrthoDB" id="194443at2759"/>
<dbReference type="InterPro" id="IPR019012">
    <property type="entry name" value="RNA_cap_Gua-N2-MeTrfase"/>
</dbReference>
<keyword evidence="10" id="KW-1185">Reference proteome</keyword>
<comment type="similarity">
    <text evidence="2">Belongs to the methyltransferase superfamily. Trimethylguanosine synthase family.</text>
</comment>
<evidence type="ECO:0000313" key="11">
    <source>
        <dbReference type="WBParaSite" id="TTAC_0000841001-mRNA-1"/>
    </source>
</evidence>
<name>A0A0R3X4Q9_HYDTA</name>
<dbReference type="Pfam" id="PF09445">
    <property type="entry name" value="Methyltransf_15"/>
    <property type="match status" value="1"/>
</dbReference>
<evidence type="ECO:0000313" key="10">
    <source>
        <dbReference type="Proteomes" id="UP000274429"/>
    </source>
</evidence>
<dbReference type="GO" id="GO:0005634">
    <property type="term" value="C:nucleus"/>
    <property type="evidence" value="ECO:0007669"/>
    <property type="project" value="TreeGrafter"/>
</dbReference>
<evidence type="ECO:0000256" key="5">
    <source>
        <dbReference type="ARBA" id="ARBA00048763"/>
    </source>
</evidence>
<comment type="catalytic activity">
    <reaction evidence="3">
        <text>a 5'-end (N(2),N(7)-dimethyl 5'-triphosphoguanosine)-ribonucleoside in snoRNA + S-adenosyl-L-methionine = a 5'-end (N(2),N(2),N(7)-trimethyl 5'-triphosphoguanosine)-ribonucleoside in snoRNA + S-adenosyl-L-homocysteine + H(+)</text>
        <dbReference type="Rhea" id="RHEA:78507"/>
        <dbReference type="Rhea" id="RHEA-COMP:19088"/>
        <dbReference type="Rhea" id="RHEA-COMP:19090"/>
        <dbReference type="ChEBI" id="CHEBI:15378"/>
        <dbReference type="ChEBI" id="CHEBI:57856"/>
        <dbReference type="ChEBI" id="CHEBI:59789"/>
        <dbReference type="ChEBI" id="CHEBI:167623"/>
        <dbReference type="ChEBI" id="CHEBI:172880"/>
    </reaction>
    <physiologicalReaction direction="left-to-right" evidence="3">
        <dbReference type="Rhea" id="RHEA:78508"/>
    </physiologicalReaction>
</comment>
<evidence type="ECO:0000256" key="2">
    <source>
        <dbReference type="ARBA" id="ARBA00025783"/>
    </source>
</evidence>
<protein>
    <recommendedName>
        <fullName evidence="1">Trimethylguanosine synthase</fullName>
    </recommendedName>
    <alternativeName>
        <fullName evidence="7">Cap-specific guanine-N(2) methyltransferase</fullName>
    </alternativeName>
</protein>
<evidence type="ECO:0000256" key="1">
    <source>
        <dbReference type="ARBA" id="ARBA00018517"/>
    </source>
</evidence>
<dbReference type="PANTHER" id="PTHR14741">
    <property type="entry name" value="S-ADENOSYLMETHIONINE-DEPENDENT METHYLTRANSFERASE RELATED"/>
    <property type="match status" value="1"/>
</dbReference>
<dbReference type="STRING" id="6205.A0A0R3X4Q9"/>
<evidence type="ECO:0000313" key="9">
    <source>
        <dbReference type="EMBL" id="VDM32938.1"/>
    </source>
</evidence>
<dbReference type="PANTHER" id="PTHR14741:SF32">
    <property type="entry name" value="TRIMETHYLGUANOSINE SYNTHASE"/>
    <property type="match status" value="1"/>
</dbReference>
<sequence length="331" mass="37492">MNNFPIDTLSDVSESDSCSETPHVDSSPTLQVTSALPEVQPLQPQSKRSLKRRRKKWVPFPKSQFRFKGHEEIMRDPEILRWWKRRFDLFERFDEGIQMDRESWYSVTPEEIARNQADTCACDLIVDAYAGAGGNSIQFARTCGFVIGIDNCLDRLIGVFTPNTRVYGVSSCIDCICGDVTRILRALRADTCVDTIFMSPPWGGPSYPHHRPLPPGSASWNKRRRRQRIIAEMRAAKGDDIYDLTANIPSLMEAIVAARSLFPTRPRIAVYLPRNCALGQVLKLGWGGENLESAEGREEVVIEEYWLRGRRLAICAYIGGFAIEDSLTRCE</sequence>